<evidence type="ECO:0000313" key="2">
    <source>
        <dbReference type="Proteomes" id="UP000237673"/>
    </source>
</evidence>
<dbReference type="SUPFAM" id="SSF46894">
    <property type="entry name" value="C-terminal effector domain of the bipartite response regulators"/>
    <property type="match status" value="1"/>
</dbReference>
<gene>
    <name evidence="1" type="ORF">C2E16_18770</name>
</gene>
<sequence length="129" mass="15327">MEKELVGYYIGENIQLDIAYRKVAKYDPFGRPQNFFILRDTMMRLFLYLLQNACDRIVTNEEILYHVWDLHGLKSSSQRLCQVMQTLRFRLAMLGVPHDFIMRIKTSEVKGYSIKKNMVRPLYLLTEDA</sequence>
<dbReference type="RefSeq" id="WP_084970122.1">
    <property type="nucleotide sequence ID" value="NZ_CAXOMJ010000014.1"/>
</dbReference>
<dbReference type="InterPro" id="IPR016032">
    <property type="entry name" value="Sig_transdc_resp-reg_C-effctor"/>
</dbReference>
<name>A0ABM6S4X9_9GAMM</name>
<dbReference type="InterPro" id="IPR036388">
    <property type="entry name" value="WH-like_DNA-bd_sf"/>
</dbReference>
<dbReference type="GeneID" id="84632964"/>
<dbReference type="EMBL" id="CP026378">
    <property type="protein sequence ID" value="AUY26735.1"/>
    <property type="molecule type" value="Genomic_DNA"/>
</dbReference>
<evidence type="ECO:0008006" key="3">
    <source>
        <dbReference type="Google" id="ProtNLM"/>
    </source>
</evidence>
<evidence type="ECO:0000313" key="1">
    <source>
        <dbReference type="EMBL" id="AUY26735.1"/>
    </source>
</evidence>
<keyword evidence="2" id="KW-1185">Reference proteome</keyword>
<dbReference type="Proteomes" id="UP000237673">
    <property type="component" value="Chromosome"/>
</dbReference>
<proteinExistence type="predicted"/>
<accession>A0ABM6S4X9</accession>
<reference evidence="1 2" key="1">
    <citation type="submission" date="2018-01" db="EMBL/GenBank/DDBJ databases">
        <title>Complete and assembled Genome of Pantoea calida DSM22759T.</title>
        <authorList>
            <person name="Stevens M.J.A."/>
            <person name="Zurfluh K."/>
            <person name="Stephan R."/>
        </authorList>
    </citation>
    <scope>NUCLEOTIDE SEQUENCE [LARGE SCALE GENOMIC DNA]</scope>
    <source>
        <strain evidence="1 2">DSM 22759</strain>
    </source>
</reference>
<organism evidence="1 2">
    <name type="scientific">Mixta calida</name>
    <dbReference type="NCBI Taxonomy" id="665913"/>
    <lineage>
        <taxon>Bacteria</taxon>
        <taxon>Pseudomonadati</taxon>
        <taxon>Pseudomonadota</taxon>
        <taxon>Gammaproteobacteria</taxon>
        <taxon>Enterobacterales</taxon>
        <taxon>Erwiniaceae</taxon>
        <taxon>Mixta</taxon>
    </lineage>
</organism>
<protein>
    <recommendedName>
        <fullName evidence="3">Helix-turn-helix domain-containing protein</fullName>
    </recommendedName>
</protein>
<dbReference type="Gene3D" id="1.10.10.10">
    <property type="entry name" value="Winged helix-like DNA-binding domain superfamily/Winged helix DNA-binding domain"/>
    <property type="match status" value="1"/>
</dbReference>